<name>A0AA41VT69_PAPNU</name>
<reference evidence="3" key="1">
    <citation type="submission" date="2022-03" db="EMBL/GenBank/DDBJ databases">
        <title>A functionally conserved STORR gene fusion in Papaver species that diverged 16.8 million years ago.</title>
        <authorList>
            <person name="Catania T."/>
        </authorList>
    </citation>
    <scope>NUCLEOTIDE SEQUENCE</scope>
    <source>
        <strain evidence="3">S-191538</strain>
    </source>
</reference>
<accession>A0AA41VT69</accession>
<evidence type="ECO:0000259" key="2">
    <source>
        <dbReference type="Pfam" id="PF14543"/>
    </source>
</evidence>
<feature type="domain" description="Xylanase inhibitor N-terminal" evidence="2">
    <location>
        <begin position="4"/>
        <end position="76"/>
    </location>
</feature>
<feature type="non-terminal residue" evidence="3">
    <location>
        <position position="123"/>
    </location>
</feature>
<comment type="caution">
    <text evidence="3">The sequence shown here is derived from an EMBL/GenBank/DDBJ whole genome shotgun (WGS) entry which is preliminary data.</text>
</comment>
<comment type="similarity">
    <text evidence="1">Belongs to the peptidase A1 family.</text>
</comment>
<dbReference type="GO" id="GO:0004190">
    <property type="term" value="F:aspartic-type endopeptidase activity"/>
    <property type="evidence" value="ECO:0007669"/>
    <property type="project" value="InterPro"/>
</dbReference>
<dbReference type="InterPro" id="IPR001461">
    <property type="entry name" value="Aspartic_peptidase_A1"/>
</dbReference>
<dbReference type="SUPFAM" id="SSF50630">
    <property type="entry name" value="Acid proteases"/>
    <property type="match status" value="1"/>
</dbReference>
<dbReference type="InterPro" id="IPR021109">
    <property type="entry name" value="Peptidase_aspartic_dom_sf"/>
</dbReference>
<dbReference type="PANTHER" id="PTHR13683">
    <property type="entry name" value="ASPARTYL PROTEASES"/>
    <property type="match status" value="1"/>
</dbReference>
<evidence type="ECO:0000256" key="1">
    <source>
        <dbReference type="ARBA" id="ARBA00007447"/>
    </source>
</evidence>
<gene>
    <name evidence="3" type="ORF">MKW94_029292</name>
</gene>
<proteinExistence type="inferred from homology"/>
<dbReference type="PANTHER" id="PTHR13683:SF232">
    <property type="entry name" value="OS09G0542100 PROTEIN"/>
    <property type="match status" value="1"/>
</dbReference>
<dbReference type="Proteomes" id="UP001177140">
    <property type="component" value="Unassembled WGS sequence"/>
</dbReference>
<dbReference type="EMBL" id="JAJJMA010286377">
    <property type="protein sequence ID" value="MCL7046849.1"/>
    <property type="molecule type" value="Genomic_DNA"/>
</dbReference>
<dbReference type="Gene3D" id="2.40.70.10">
    <property type="entry name" value="Acid Proteases"/>
    <property type="match status" value="1"/>
</dbReference>
<evidence type="ECO:0000313" key="4">
    <source>
        <dbReference type="Proteomes" id="UP001177140"/>
    </source>
</evidence>
<sequence>NLLIYNIKSSSTSKYVTCTSSLCELQTQCTKSSSQCPYKVKSYSNATSSGILVEDVLHLKTDNHQPKDINARITLGSPWYNITITHLSVEGNISDLLDSTAIFYSGAEYTYLNYPAYTALCDS</sequence>
<evidence type="ECO:0000313" key="3">
    <source>
        <dbReference type="EMBL" id="MCL7046849.1"/>
    </source>
</evidence>
<organism evidence="3 4">
    <name type="scientific">Papaver nudicaule</name>
    <name type="common">Iceland poppy</name>
    <dbReference type="NCBI Taxonomy" id="74823"/>
    <lineage>
        <taxon>Eukaryota</taxon>
        <taxon>Viridiplantae</taxon>
        <taxon>Streptophyta</taxon>
        <taxon>Embryophyta</taxon>
        <taxon>Tracheophyta</taxon>
        <taxon>Spermatophyta</taxon>
        <taxon>Magnoliopsida</taxon>
        <taxon>Ranunculales</taxon>
        <taxon>Papaveraceae</taxon>
        <taxon>Papaveroideae</taxon>
        <taxon>Papaver</taxon>
    </lineage>
</organism>
<protein>
    <recommendedName>
        <fullName evidence="2">Xylanase inhibitor N-terminal domain-containing protein</fullName>
    </recommendedName>
</protein>
<dbReference type="AlphaFoldDB" id="A0AA41VT69"/>
<dbReference type="InterPro" id="IPR032861">
    <property type="entry name" value="TAXi_N"/>
</dbReference>
<keyword evidence="4" id="KW-1185">Reference proteome</keyword>
<dbReference type="GO" id="GO:0006508">
    <property type="term" value="P:proteolysis"/>
    <property type="evidence" value="ECO:0007669"/>
    <property type="project" value="InterPro"/>
</dbReference>
<feature type="non-terminal residue" evidence="3">
    <location>
        <position position="1"/>
    </location>
</feature>
<dbReference type="Pfam" id="PF14543">
    <property type="entry name" value="TAXi_N"/>
    <property type="match status" value="1"/>
</dbReference>